<keyword evidence="5" id="KW-0547">Nucleotide-binding</keyword>
<dbReference type="AlphaFoldDB" id="A0A397P9C3"/>
<accession>A0A397P9C3</accession>
<comment type="caution">
    <text evidence="10">The sequence shown here is derived from an EMBL/GenBank/DDBJ whole genome shotgun (WGS) entry which is preliminary data.</text>
</comment>
<keyword evidence="6 10" id="KW-0067">ATP-binding</keyword>
<dbReference type="OrthoDB" id="9805029at2"/>
<keyword evidence="2" id="KW-1003">Cell membrane</keyword>
<evidence type="ECO:0000313" key="11">
    <source>
        <dbReference type="Proteomes" id="UP000266568"/>
    </source>
</evidence>
<dbReference type="Gene3D" id="3.40.50.300">
    <property type="entry name" value="P-loop containing nucleotide triphosphate hydrolases"/>
    <property type="match status" value="2"/>
</dbReference>
<dbReference type="SMART" id="SM00382">
    <property type="entry name" value="AAA"/>
    <property type="match status" value="2"/>
</dbReference>
<dbReference type="InterPro" id="IPR003593">
    <property type="entry name" value="AAA+_ATPase"/>
</dbReference>
<dbReference type="GO" id="GO:0005524">
    <property type="term" value="F:ATP binding"/>
    <property type="evidence" value="ECO:0007669"/>
    <property type="project" value="UniProtKB-KW"/>
</dbReference>
<dbReference type="InterPro" id="IPR003439">
    <property type="entry name" value="ABC_transporter-like_ATP-bd"/>
</dbReference>
<keyword evidence="8" id="KW-0472">Membrane</keyword>
<organism evidence="10 11">
    <name type="scientific">Hephaestia caeni</name>
    <dbReference type="NCBI Taxonomy" id="645617"/>
    <lineage>
        <taxon>Bacteria</taxon>
        <taxon>Pseudomonadati</taxon>
        <taxon>Pseudomonadota</taxon>
        <taxon>Alphaproteobacteria</taxon>
        <taxon>Sphingomonadales</taxon>
        <taxon>Sphingomonadaceae</taxon>
        <taxon>Hephaestia</taxon>
    </lineage>
</organism>
<keyword evidence="7" id="KW-1278">Translocase</keyword>
<dbReference type="InterPro" id="IPR027417">
    <property type="entry name" value="P-loop_NTPase"/>
</dbReference>
<feature type="domain" description="ABC transporter" evidence="9">
    <location>
        <begin position="241"/>
        <end position="487"/>
    </location>
</feature>
<keyword evidence="1" id="KW-0813">Transport</keyword>
<evidence type="ECO:0000256" key="3">
    <source>
        <dbReference type="ARBA" id="ARBA00022597"/>
    </source>
</evidence>
<gene>
    <name evidence="10" type="ORF">DFR49_2016</name>
</gene>
<evidence type="ECO:0000256" key="6">
    <source>
        <dbReference type="ARBA" id="ARBA00022840"/>
    </source>
</evidence>
<evidence type="ECO:0000256" key="1">
    <source>
        <dbReference type="ARBA" id="ARBA00022448"/>
    </source>
</evidence>
<evidence type="ECO:0000256" key="2">
    <source>
        <dbReference type="ARBA" id="ARBA00022475"/>
    </source>
</evidence>
<evidence type="ECO:0000313" key="10">
    <source>
        <dbReference type="EMBL" id="RIA43787.1"/>
    </source>
</evidence>
<evidence type="ECO:0000256" key="7">
    <source>
        <dbReference type="ARBA" id="ARBA00022967"/>
    </source>
</evidence>
<dbReference type="EMBL" id="QXDC01000003">
    <property type="protein sequence ID" value="RIA43787.1"/>
    <property type="molecule type" value="Genomic_DNA"/>
</dbReference>
<name>A0A397P9C3_9SPHN</name>
<reference evidence="10 11" key="1">
    <citation type="submission" date="2018-08" db="EMBL/GenBank/DDBJ databases">
        <title>Genomic Encyclopedia of Type Strains, Phase IV (KMG-IV): sequencing the most valuable type-strain genomes for metagenomic binning, comparative biology and taxonomic classification.</title>
        <authorList>
            <person name="Goeker M."/>
        </authorList>
    </citation>
    <scope>NUCLEOTIDE SEQUENCE [LARGE SCALE GENOMIC DNA]</scope>
    <source>
        <strain evidence="10 11">DSM 25527</strain>
    </source>
</reference>
<dbReference type="InterPro" id="IPR017871">
    <property type="entry name" value="ABC_transporter-like_CS"/>
</dbReference>
<protein>
    <submittedName>
        <fullName evidence="10">Monosaccharide ABC transporter ATP-binding protein (CUT2 family)</fullName>
    </submittedName>
</protein>
<keyword evidence="4" id="KW-0677">Repeat</keyword>
<feature type="domain" description="ABC transporter" evidence="9">
    <location>
        <begin position="4"/>
        <end position="237"/>
    </location>
</feature>
<evidence type="ECO:0000259" key="9">
    <source>
        <dbReference type="PROSITE" id="PS50893"/>
    </source>
</evidence>
<dbReference type="CDD" id="cd03216">
    <property type="entry name" value="ABC_Carb_Monos_I"/>
    <property type="match status" value="1"/>
</dbReference>
<dbReference type="PANTHER" id="PTHR43790:SF3">
    <property type="entry name" value="D-ALLOSE IMPORT ATP-BINDING PROTEIN ALSA-RELATED"/>
    <property type="match status" value="1"/>
</dbReference>
<proteinExistence type="predicted"/>
<evidence type="ECO:0000256" key="8">
    <source>
        <dbReference type="ARBA" id="ARBA00023136"/>
    </source>
</evidence>
<dbReference type="InterPro" id="IPR050107">
    <property type="entry name" value="ABC_carbohydrate_import_ATPase"/>
</dbReference>
<dbReference type="PROSITE" id="PS50893">
    <property type="entry name" value="ABC_TRANSPORTER_2"/>
    <property type="match status" value="2"/>
</dbReference>
<dbReference type="GO" id="GO:0016887">
    <property type="term" value="F:ATP hydrolysis activity"/>
    <property type="evidence" value="ECO:0007669"/>
    <property type="project" value="InterPro"/>
</dbReference>
<evidence type="ECO:0000256" key="4">
    <source>
        <dbReference type="ARBA" id="ARBA00022737"/>
    </source>
</evidence>
<dbReference type="RefSeq" id="WP_119035596.1">
    <property type="nucleotide sequence ID" value="NZ_QXDC01000003.1"/>
</dbReference>
<dbReference type="PANTHER" id="PTHR43790">
    <property type="entry name" value="CARBOHYDRATE TRANSPORT ATP-BINDING PROTEIN MG119-RELATED"/>
    <property type="match status" value="1"/>
</dbReference>
<keyword evidence="11" id="KW-1185">Reference proteome</keyword>
<dbReference type="SUPFAM" id="SSF52540">
    <property type="entry name" value="P-loop containing nucleoside triphosphate hydrolases"/>
    <property type="match status" value="2"/>
</dbReference>
<sequence length="493" mass="50607">MVTLRLEGIAKTFPNGTVALSGVDLVLAPGRVHGLLGANGAGKSTLIKILAGALAPTAGTIRRDDAVVRWSSPRGAKAAGVATIYQHIPLVPTLSALENILLDEGGWRRRRADARARIAALVASLGNPFPLDTPVGDLPIGARQMVAITQALASGAEVVVMDEPTASLAGHERARVYETIRRLAAEGKAVLFVSHFIDEIMALTDEVTVLRDGRTVLHAETAGLEPQAIAAAIAGRSVTALERPAVARTPGAPVLELRDVASPGKLAPTSLTLRAGEVLGLAGTLGSGRSELLHAIFGADPAATGAVLLDGAPVGRWPDEAVAAGIALVPEDRARQGYVPLLTLAENIALPRPTGLLLDAEADRVAADAAIARLAIKAPGADALPGELSGGNAQKVVIAKWLAPTTRVLLLDEPTAGIDIGARTDILRLVRSLADDGLPVILVSSEFEELLAICDRLLVLRDGAVIGEADPATSTESDLILMTGGGAPLGAAA</sequence>
<keyword evidence="3" id="KW-0762">Sugar transport</keyword>
<dbReference type="Pfam" id="PF00005">
    <property type="entry name" value="ABC_tran"/>
    <property type="match status" value="2"/>
</dbReference>
<evidence type="ECO:0000256" key="5">
    <source>
        <dbReference type="ARBA" id="ARBA00022741"/>
    </source>
</evidence>
<dbReference type="Proteomes" id="UP000266568">
    <property type="component" value="Unassembled WGS sequence"/>
</dbReference>
<dbReference type="CDD" id="cd03215">
    <property type="entry name" value="ABC_Carb_Monos_II"/>
    <property type="match status" value="1"/>
</dbReference>
<dbReference type="PROSITE" id="PS00211">
    <property type="entry name" value="ABC_TRANSPORTER_1"/>
    <property type="match status" value="1"/>
</dbReference>